<comment type="caution">
    <text evidence="2">The sequence shown here is derived from an EMBL/GenBank/DDBJ whole genome shotgun (WGS) entry which is preliminary data.</text>
</comment>
<proteinExistence type="predicted"/>
<evidence type="ECO:0000256" key="1">
    <source>
        <dbReference type="SAM" id="MobiDB-lite"/>
    </source>
</evidence>
<sequence>MIPHADDAGRIRGEANYIRATVVPLKDWTTEQVEGYIIEIQKEKLVYRWQQDGIWIIEFVKWTQHQRLRKDRLKTSELPPFPNRDVPLTTNWQPEDNQEQDNTATQYEYNEIESNGNQNPNPNVIVNKSESNYIAVKDSSIKRENKFGGIEIPQLISPYSFNPTTKEETAARDAWKKLEPFNTKAFTTTYLAALRKGLDADHFYQFVSEINQDSTITNKGAVFNEKVKTYFEKKEGHGEAGQ</sequence>
<feature type="compositionally biased region" description="Polar residues" evidence="1">
    <location>
        <begin position="88"/>
        <end position="101"/>
    </location>
</feature>
<reference evidence="2 3" key="1">
    <citation type="journal article" date="2018" name="Nat. Biotechnol.">
        <title>A standardized bacterial taxonomy based on genome phylogeny substantially revises the tree of life.</title>
        <authorList>
            <person name="Parks D.H."/>
            <person name="Chuvochina M."/>
            <person name="Waite D.W."/>
            <person name="Rinke C."/>
            <person name="Skarshewski A."/>
            <person name="Chaumeil P.A."/>
            <person name="Hugenholtz P."/>
        </authorList>
    </citation>
    <scope>NUCLEOTIDE SEQUENCE [LARGE SCALE GENOMIC DNA]</scope>
    <source>
        <strain evidence="2">UBA11701</strain>
    </source>
</reference>
<protein>
    <submittedName>
        <fullName evidence="2">Uncharacterized protein</fullName>
    </submittedName>
</protein>
<accession>A0A3D0ZPF6</accession>
<gene>
    <name evidence="2" type="ORF">DEP93_00760</name>
</gene>
<dbReference type="EMBL" id="DOZN01000008">
    <property type="protein sequence ID" value="HCC41986.1"/>
    <property type="molecule type" value="Genomic_DNA"/>
</dbReference>
<dbReference type="AlphaFoldDB" id="A0A3D0ZPF6"/>
<dbReference type="Proteomes" id="UP000263336">
    <property type="component" value="Unassembled WGS sequence"/>
</dbReference>
<evidence type="ECO:0000313" key="2">
    <source>
        <dbReference type="EMBL" id="HCC41986.1"/>
    </source>
</evidence>
<evidence type="ECO:0000313" key="3">
    <source>
        <dbReference type="Proteomes" id="UP000263336"/>
    </source>
</evidence>
<feature type="region of interest" description="Disordered" evidence="1">
    <location>
        <begin position="73"/>
        <end position="101"/>
    </location>
</feature>
<organism evidence="2 3">
    <name type="scientific">candidate division WWE3 bacterium</name>
    <dbReference type="NCBI Taxonomy" id="2053526"/>
    <lineage>
        <taxon>Bacteria</taxon>
        <taxon>Katanobacteria</taxon>
    </lineage>
</organism>
<name>A0A3D0ZPF6_UNCKA</name>